<dbReference type="AlphaFoldDB" id="A0A8T2TXD3"/>
<evidence type="ECO:0000313" key="1">
    <source>
        <dbReference type="EMBL" id="KAH7426085.1"/>
    </source>
</evidence>
<comment type="caution">
    <text evidence="1">The sequence shown here is derived from an EMBL/GenBank/DDBJ whole genome shotgun (WGS) entry which is preliminary data.</text>
</comment>
<sequence length="184" mass="21012">MPNLHQSKPRIFCVFPSSSDFGKARLIAMVMDALRVIDDFPPNVRRLIVEKLQETWAVEIRLETSPRSGNIKTKHVLYVDAYTQSTWDVKYSDNLLYVQLMTHWDLVDEVVFTTISATSFRFYVGNGLRSRRRTKSCLKRARRQSKGDGEDLSLIRAVSMDQIHAGNIIGLCVCTCLIIVCVLD</sequence>
<accession>A0A8T2TXD3</accession>
<name>A0A8T2TXD3_CERRI</name>
<dbReference type="EMBL" id="CM035416">
    <property type="protein sequence ID" value="KAH7426085.1"/>
    <property type="molecule type" value="Genomic_DNA"/>
</dbReference>
<dbReference type="Proteomes" id="UP000825935">
    <property type="component" value="Chromosome 11"/>
</dbReference>
<gene>
    <name evidence="1" type="ORF">KP509_11G084100</name>
</gene>
<proteinExistence type="predicted"/>
<organism evidence="1 2">
    <name type="scientific">Ceratopteris richardii</name>
    <name type="common">Triangle waterfern</name>
    <dbReference type="NCBI Taxonomy" id="49495"/>
    <lineage>
        <taxon>Eukaryota</taxon>
        <taxon>Viridiplantae</taxon>
        <taxon>Streptophyta</taxon>
        <taxon>Embryophyta</taxon>
        <taxon>Tracheophyta</taxon>
        <taxon>Polypodiopsida</taxon>
        <taxon>Polypodiidae</taxon>
        <taxon>Polypodiales</taxon>
        <taxon>Pteridineae</taxon>
        <taxon>Pteridaceae</taxon>
        <taxon>Parkerioideae</taxon>
        <taxon>Ceratopteris</taxon>
    </lineage>
</organism>
<keyword evidence="2" id="KW-1185">Reference proteome</keyword>
<dbReference type="OrthoDB" id="10443685at2759"/>
<evidence type="ECO:0000313" key="2">
    <source>
        <dbReference type="Proteomes" id="UP000825935"/>
    </source>
</evidence>
<reference evidence="1" key="1">
    <citation type="submission" date="2021-08" db="EMBL/GenBank/DDBJ databases">
        <title>WGS assembly of Ceratopteris richardii.</title>
        <authorList>
            <person name="Marchant D.B."/>
            <person name="Chen G."/>
            <person name="Jenkins J."/>
            <person name="Shu S."/>
            <person name="Leebens-Mack J."/>
            <person name="Grimwood J."/>
            <person name="Schmutz J."/>
            <person name="Soltis P."/>
            <person name="Soltis D."/>
            <person name="Chen Z.-H."/>
        </authorList>
    </citation>
    <scope>NUCLEOTIDE SEQUENCE</scope>
    <source>
        <strain evidence="1">Whitten #5841</strain>
        <tissue evidence="1">Leaf</tissue>
    </source>
</reference>
<protein>
    <submittedName>
        <fullName evidence="1">Uncharacterized protein</fullName>
    </submittedName>
</protein>